<dbReference type="AlphaFoldDB" id="A0A916YS82"/>
<dbReference type="Proteomes" id="UP000609064">
    <property type="component" value="Unassembled WGS sequence"/>
</dbReference>
<name>A0A916YS82_9BACT</name>
<reference evidence="2" key="2">
    <citation type="submission" date="2020-09" db="EMBL/GenBank/DDBJ databases">
        <authorList>
            <person name="Sun Q."/>
            <person name="Zhou Y."/>
        </authorList>
    </citation>
    <scope>NUCLEOTIDE SEQUENCE</scope>
    <source>
        <strain evidence="2">CGMCC 1.15958</strain>
    </source>
</reference>
<accession>A0A916YS82</accession>
<evidence type="ECO:0000313" key="2">
    <source>
        <dbReference type="EMBL" id="GGD57614.1"/>
    </source>
</evidence>
<comment type="caution">
    <text evidence="2">The sequence shown here is derived from an EMBL/GenBank/DDBJ whole genome shotgun (WGS) entry which is preliminary data.</text>
</comment>
<protein>
    <submittedName>
        <fullName evidence="2">Uncharacterized protein</fullName>
    </submittedName>
</protein>
<organism evidence="2 3">
    <name type="scientific">Emticicia aquatilis</name>
    <dbReference type="NCBI Taxonomy" id="1537369"/>
    <lineage>
        <taxon>Bacteria</taxon>
        <taxon>Pseudomonadati</taxon>
        <taxon>Bacteroidota</taxon>
        <taxon>Cytophagia</taxon>
        <taxon>Cytophagales</taxon>
        <taxon>Leadbetterellaceae</taxon>
        <taxon>Emticicia</taxon>
    </lineage>
</organism>
<keyword evidence="3" id="KW-1185">Reference proteome</keyword>
<evidence type="ECO:0000256" key="1">
    <source>
        <dbReference type="SAM" id="SignalP"/>
    </source>
</evidence>
<feature type="signal peptide" evidence="1">
    <location>
        <begin position="1"/>
        <end position="20"/>
    </location>
</feature>
<proteinExistence type="predicted"/>
<keyword evidence="1" id="KW-0732">Signal</keyword>
<sequence>MKRTLTIVVLFICLAQLAMAQSTPVQAKFTFKTYPEDANGAPHSDIFLSFGKKVAKIDKITGNADITDPSLYTENKIPKTALSACGAWWAGAGDYFYVVQEKNKLVIYKGWQAEEQTDRGFHWKRYKSVTL</sequence>
<feature type="chain" id="PRO_5037965230" evidence="1">
    <location>
        <begin position="21"/>
        <end position="131"/>
    </location>
</feature>
<dbReference type="EMBL" id="BMKK01000004">
    <property type="protein sequence ID" value="GGD57614.1"/>
    <property type="molecule type" value="Genomic_DNA"/>
</dbReference>
<evidence type="ECO:0000313" key="3">
    <source>
        <dbReference type="Proteomes" id="UP000609064"/>
    </source>
</evidence>
<reference evidence="2" key="1">
    <citation type="journal article" date="2014" name="Int. J. Syst. Evol. Microbiol.">
        <title>Complete genome sequence of Corynebacterium casei LMG S-19264T (=DSM 44701T), isolated from a smear-ripened cheese.</title>
        <authorList>
            <consortium name="US DOE Joint Genome Institute (JGI-PGF)"/>
            <person name="Walter F."/>
            <person name="Albersmeier A."/>
            <person name="Kalinowski J."/>
            <person name="Ruckert C."/>
        </authorList>
    </citation>
    <scope>NUCLEOTIDE SEQUENCE</scope>
    <source>
        <strain evidence="2">CGMCC 1.15958</strain>
    </source>
</reference>
<dbReference type="RefSeq" id="WP_188766143.1">
    <property type="nucleotide sequence ID" value="NZ_BMKK01000004.1"/>
</dbReference>
<gene>
    <name evidence="2" type="ORF">GCM10011514_22140</name>
</gene>